<dbReference type="AlphaFoldDB" id="A0ABD1YUV3"/>
<gene>
    <name evidence="9" type="ORF">R1flu_006028</name>
</gene>
<evidence type="ECO:0000256" key="5">
    <source>
        <dbReference type="SAM" id="MobiDB-lite"/>
    </source>
</evidence>
<keyword evidence="6" id="KW-0812">Transmembrane</keyword>
<reference evidence="9 10" key="1">
    <citation type="submission" date="2024-09" db="EMBL/GenBank/DDBJ databases">
        <title>Chromosome-scale assembly of Riccia fluitans.</title>
        <authorList>
            <person name="Paukszto L."/>
            <person name="Sawicki J."/>
            <person name="Karawczyk K."/>
            <person name="Piernik-Szablinska J."/>
            <person name="Szczecinska M."/>
            <person name="Mazdziarz M."/>
        </authorList>
    </citation>
    <scope>NUCLEOTIDE SEQUENCE [LARGE SCALE GENOMIC DNA]</scope>
    <source>
        <strain evidence="9">Rf_01</strain>
        <tissue evidence="9">Aerial parts of the thallus</tissue>
    </source>
</reference>
<dbReference type="InterPro" id="IPR008972">
    <property type="entry name" value="Cupredoxin"/>
</dbReference>
<keyword evidence="2" id="KW-0186">Copper</keyword>
<evidence type="ECO:0000256" key="6">
    <source>
        <dbReference type="SAM" id="Phobius"/>
    </source>
</evidence>
<feature type="domain" description="Phytocyanin" evidence="8">
    <location>
        <begin position="28"/>
        <end position="126"/>
    </location>
</feature>
<keyword evidence="10" id="KW-1185">Reference proteome</keyword>
<keyword evidence="6" id="KW-0472">Membrane</keyword>
<evidence type="ECO:0000313" key="9">
    <source>
        <dbReference type="EMBL" id="KAL2634549.1"/>
    </source>
</evidence>
<sequence length="227" mass="23235">MTTSRGPAFNLLLLCVVAGALVHTSLAATYTLAWSIPSSTTFYEDWASSKTFFVGDVIEFDYNFGAHNVLAVFPKDAASCDTSNPLQTWSAGSPKVSLDTAGTISFICGFPNHCSLGMKMTVTVLQGTASPPPTPELPPPSPSHHSPSPPAGSAPPAPLPSPPPKKKSGSTTSMAPAPAPVVKSPAPSAMTPAPGPKSEVSAAFAVRSTALLAFVASLLVSFSALLL</sequence>
<comment type="caution">
    <text evidence="9">The sequence shown here is derived from an EMBL/GenBank/DDBJ whole genome shotgun (WGS) entry which is preliminary data.</text>
</comment>
<dbReference type="Gene3D" id="2.60.40.420">
    <property type="entry name" value="Cupredoxins - blue copper proteins"/>
    <property type="match status" value="1"/>
</dbReference>
<evidence type="ECO:0000256" key="4">
    <source>
        <dbReference type="ARBA" id="ARBA00023180"/>
    </source>
</evidence>
<evidence type="ECO:0000256" key="1">
    <source>
        <dbReference type="ARBA" id="ARBA00022723"/>
    </source>
</evidence>
<feature type="region of interest" description="Disordered" evidence="5">
    <location>
        <begin position="126"/>
        <end position="198"/>
    </location>
</feature>
<protein>
    <recommendedName>
        <fullName evidence="8">Phytocyanin domain-containing protein</fullName>
    </recommendedName>
</protein>
<dbReference type="GO" id="GO:0046872">
    <property type="term" value="F:metal ion binding"/>
    <property type="evidence" value="ECO:0007669"/>
    <property type="project" value="UniProtKB-KW"/>
</dbReference>
<evidence type="ECO:0000256" key="7">
    <source>
        <dbReference type="SAM" id="SignalP"/>
    </source>
</evidence>
<feature type="signal peptide" evidence="7">
    <location>
        <begin position="1"/>
        <end position="27"/>
    </location>
</feature>
<dbReference type="FunFam" id="2.60.40.420:FF:000034">
    <property type="entry name" value="Cupredoxin superfamily protein"/>
    <property type="match status" value="1"/>
</dbReference>
<dbReference type="Proteomes" id="UP001605036">
    <property type="component" value="Unassembled WGS sequence"/>
</dbReference>
<keyword evidence="6" id="KW-1133">Transmembrane helix</keyword>
<keyword evidence="4" id="KW-0325">Glycoprotein</keyword>
<feature type="compositionally biased region" description="Low complexity" evidence="5">
    <location>
        <begin position="169"/>
        <end position="189"/>
    </location>
</feature>
<name>A0ABD1YUV3_9MARC</name>
<dbReference type="InterPro" id="IPR028871">
    <property type="entry name" value="BlueCu_1_BS"/>
</dbReference>
<feature type="compositionally biased region" description="Pro residues" evidence="5">
    <location>
        <begin position="130"/>
        <end position="163"/>
    </location>
</feature>
<dbReference type="Pfam" id="PF02298">
    <property type="entry name" value="Cu_bind_like"/>
    <property type="match status" value="1"/>
</dbReference>
<organism evidence="9 10">
    <name type="scientific">Riccia fluitans</name>
    <dbReference type="NCBI Taxonomy" id="41844"/>
    <lineage>
        <taxon>Eukaryota</taxon>
        <taxon>Viridiplantae</taxon>
        <taxon>Streptophyta</taxon>
        <taxon>Embryophyta</taxon>
        <taxon>Marchantiophyta</taxon>
        <taxon>Marchantiopsida</taxon>
        <taxon>Marchantiidae</taxon>
        <taxon>Marchantiales</taxon>
        <taxon>Ricciaceae</taxon>
        <taxon>Riccia</taxon>
    </lineage>
</organism>
<dbReference type="PANTHER" id="PTHR33021">
    <property type="entry name" value="BLUE COPPER PROTEIN"/>
    <property type="match status" value="1"/>
</dbReference>
<dbReference type="PROSITE" id="PS00196">
    <property type="entry name" value="COPPER_BLUE"/>
    <property type="match status" value="1"/>
</dbReference>
<dbReference type="EMBL" id="JBHFFA010000003">
    <property type="protein sequence ID" value="KAL2634549.1"/>
    <property type="molecule type" value="Genomic_DNA"/>
</dbReference>
<evidence type="ECO:0000256" key="3">
    <source>
        <dbReference type="ARBA" id="ARBA00023157"/>
    </source>
</evidence>
<accession>A0ABD1YUV3</accession>
<feature type="chain" id="PRO_5044749131" description="Phytocyanin domain-containing protein" evidence="7">
    <location>
        <begin position="28"/>
        <end position="227"/>
    </location>
</feature>
<keyword evidence="7" id="KW-0732">Signal</keyword>
<dbReference type="PANTHER" id="PTHR33021:SF537">
    <property type="entry name" value="UCLACYANIN 2"/>
    <property type="match status" value="1"/>
</dbReference>
<dbReference type="CDD" id="cd04216">
    <property type="entry name" value="Phytocyanin"/>
    <property type="match status" value="1"/>
</dbReference>
<keyword evidence="3" id="KW-1015">Disulfide bond</keyword>
<proteinExistence type="predicted"/>
<dbReference type="SUPFAM" id="SSF49503">
    <property type="entry name" value="Cupredoxins"/>
    <property type="match status" value="1"/>
</dbReference>
<evidence type="ECO:0000256" key="2">
    <source>
        <dbReference type="ARBA" id="ARBA00023008"/>
    </source>
</evidence>
<feature type="transmembrane region" description="Helical" evidence="6">
    <location>
        <begin position="204"/>
        <end position="226"/>
    </location>
</feature>
<keyword evidence="1" id="KW-0479">Metal-binding</keyword>
<dbReference type="InterPro" id="IPR003245">
    <property type="entry name" value="Phytocyanin_dom"/>
</dbReference>
<evidence type="ECO:0000259" key="8">
    <source>
        <dbReference type="PROSITE" id="PS51485"/>
    </source>
</evidence>
<evidence type="ECO:0000313" key="10">
    <source>
        <dbReference type="Proteomes" id="UP001605036"/>
    </source>
</evidence>
<dbReference type="InterPro" id="IPR039391">
    <property type="entry name" value="Phytocyanin-like"/>
</dbReference>
<dbReference type="PROSITE" id="PS51485">
    <property type="entry name" value="PHYTOCYANIN"/>
    <property type="match status" value="1"/>
</dbReference>